<dbReference type="PROSITE" id="PS51194">
    <property type="entry name" value="HELICASE_CTER"/>
    <property type="match status" value="1"/>
</dbReference>
<evidence type="ECO:0000256" key="8">
    <source>
        <dbReference type="ARBA" id="ARBA00023125"/>
    </source>
</evidence>
<dbReference type="Pfam" id="PF00270">
    <property type="entry name" value="DEAD"/>
    <property type="match status" value="1"/>
</dbReference>
<evidence type="ECO:0000256" key="11">
    <source>
        <dbReference type="ARBA" id="ARBA00061399"/>
    </source>
</evidence>
<dbReference type="NCBIfam" id="TIGR00580">
    <property type="entry name" value="mfd"/>
    <property type="match status" value="1"/>
</dbReference>
<dbReference type="InterPro" id="IPR048635">
    <property type="entry name" value="MFD_D3"/>
</dbReference>
<dbReference type="PROSITE" id="PS51192">
    <property type="entry name" value="HELICASE_ATP_BIND_1"/>
    <property type="match status" value="1"/>
</dbReference>
<gene>
    <name evidence="13 16" type="primary">mfd</name>
    <name evidence="16" type="ORF">HMPREF9952_0520</name>
</gene>
<comment type="caution">
    <text evidence="16">The sequence shown here is derived from an EMBL/GenBank/DDBJ whole genome shotgun (WGS) entry which is preliminary data.</text>
</comment>
<dbReference type="SMART" id="SM00490">
    <property type="entry name" value="HELICc"/>
    <property type="match status" value="1"/>
</dbReference>
<dbReference type="InterPro" id="IPR003711">
    <property type="entry name" value="CarD-like/TRCF_RID"/>
</dbReference>
<dbReference type="Gene3D" id="3.40.50.11180">
    <property type="match status" value="1"/>
</dbReference>
<comment type="function">
    <text evidence="13">Couples transcription and DNA repair by recognizing RNA polymerase (RNAP) stalled at DNA lesions. Mediates ATP-dependent release of RNAP and its truncated transcript from the DNA, and recruitment of nucleotide excision repair machinery to the damaged site.</text>
</comment>
<name>F9QAL9_9PAST</name>
<organism evidence="16 17">
    <name type="scientific">Haemophilus pittmaniae HK 85</name>
    <dbReference type="NCBI Taxonomy" id="1035188"/>
    <lineage>
        <taxon>Bacteria</taxon>
        <taxon>Pseudomonadati</taxon>
        <taxon>Pseudomonadota</taxon>
        <taxon>Gammaproteobacteria</taxon>
        <taxon>Pasteurellales</taxon>
        <taxon>Pasteurellaceae</taxon>
        <taxon>Haemophilus</taxon>
    </lineage>
</organism>
<keyword evidence="6" id="KW-0347">Helicase</keyword>
<evidence type="ECO:0000256" key="7">
    <source>
        <dbReference type="ARBA" id="ARBA00022840"/>
    </source>
</evidence>
<dbReference type="SUPFAM" id="SSF141259">
    <property type="entry name" value="CarD-like"/>
    <property type="match status" value="1"/>
</dbReference>
<keyword evidence="8 13" id="KW-0238">DNA-binding</keyword>
<dbReference type="GO" id="GO:0000716">
    <property type="term" value="P:transcription-coupled nucleotide-excision repair, DNA damage recognition"/>
    <property type="evidence" value="ECO:0007669"/>
    <property type="project" value="UniProtKB-UniRule"/>
</dbReference>
<keyword evidence="4 13" id="KW-0227">DNA damage</keyword>
<dbReference type="AlphaFoldDB" id="F9QAL9"/>
<dbReference type="InterPro" id="IPR041471">
    <property type="entry name" value="UvrB_inter"/>
</dbReference>
<dbReference type="GO" id="GO:0003684">
    <property type="term" value="F:damaged DNA binding"/>
    <property type="evidence" value="ECO:0007669"/>
    <property type="project" value="InterPro"/>
</dbReference>
<dbReference type="Gene3D" id="3.40.50.300">
    <property type="entry name" value="P-loop containing nucleotide triphosphate hydrolases"/>
    <property type="match status" value="2"/>
</dbReference>
<dbReference type="Gene3D" id="3.90.1150.50">
    <property type="entry name" value="Transcription-repair-coupling factor, D7 domain"/>
    <property type="match status" value="1"/>
</dbReference>
<evidence type="ECO:0000259" key="14">
    <source>
        <dbReference type="PROSITE" id="PS51192"/>
    </source>
</evidence>
<keyword evidence="5 13" id="KW-0378">Hydrolase</keyword>
<keyword evidence="7 13" id="KW-0067">ATP-binding</keyword>
<evidence type="ECO:0000259" key="15">
    <source>
        <dbReference type="PROSITE" id="PS51194"/>
    </source>
</evidence>
<dbReference type="GO" id="GO:0005524">
    <property type="term" value="F:ATP binding"/>
    <property type="evidence" value="ECO:0007669"/>
    <property type="project" value="UniProtKB-UniRule"/>
</dbReference>
<dbReference type="FunFam" id="3.40.50.300:FF:000546">
    <property type="entry name" value="Transcription-repair-coupling factor"/>
    <property type="match status" value="1"/>
</dbReference>
<keyword evidence="9 13" id="KW-0234">DNA repair</keyword>
<dbReference type="EC" id="3.6.4.-" evidence="13"/>
<evidence type="ECO:0000313" key="17">
    <source>
        <dbReference type="Proteomes" id="UP000006235"/>
    </source>
</evidence>
<dbReference type="Gene3D" id="2.40.10.170">
    <property type="match status" value="1"/>
</dbReference>
<evidence type="ECO:0000256" key="12">
    <source>
        <dbReference type="ARBA" id="ARBA00070128"/>
    </source>
</evidence>
<dbReference type="Pfam" id="PF02559">
    <property type="entry name" value="CarD_TRCF_RID"/>
    <property type="match status" value="1"/>
</dbReference>
<evidence type="ECO:0000256" key="6">
    <source>
        <dbReference type="ARBA" id="ARBA00022806"/>
    </source>
</evidence>
<dbReference type="InterPro" id="IPR001650">
    <property type="entry name" value="Helicase_C-like"/>
</dbReference>
<comment type="similarity">
    <text evidence="11 13">In the C-terminal section; belongs to the helicase family. RecG subfamily.</text>
</comment>
<dbReference type="InterPro" id="IPR005118">
    <property type="entry name" value="TRCF_C"/>
</dbReference>
<dbReference type="GO" id="GO:0005737">
    <property type="term" value="C:cytoplasm"/>
    <property type="evidence" value="ECO:0007669"/>
    <property type="project" value="UniProtKB-SubCell"/>
</dbReference>
<feature type="domain" description="Helicase ATP-binding" evidence="14">
    <location>
        <begin position="623"/>
        <end position="784"/>
    </location>
</feature>
<evidence type="ECO:0000256" key="4">
    <source>
        <dbReference type="ARBA" id="ARBA00022763"/>
    </source>
</evidence>
<dbReference type="FunFam" id="3.40.50.300:FF:000300">
    <property type="entry name" value="Transcription-repair-coupling factor"/>
    <property type="match status" value="1"/>
</dbReference>
<dbReference type="InterPro" id="IPR004576">
    <property type="entry name" value="Mfd"/>
</dbReference>
<dbReference type="Pfam" id="PF17757">
    <property type="entry name" value="UvrB_inter"/>
    <property type="match status" value="1"/>
</dbReference>
<evidence type="ECO:0000256" key="3">
    <source>
        <dbReference type="ARBA" id="ARBA00022741"/>
    </source>
</evidence>
<protein>
    <recommendedName>
        <fullName evidence="12 13">Transcription-repair-coupling factor</fullName>
        <shortName evidence="13">TRCF</shortName>
        <ecNumber evidence="13">3.6.4.-</ecNumber>
    </recommendedName>
</protein>
<dbReference type="InterPro" id="IPR014001">
    <property type="entry name" value="Helicase_ATP-bd"/>
</dbReference>
<dbReference type="Proteomes" id="UP000006235">
    <property type="component" value="Unassembled WGS sequence"/>
</dbReference>
<dbReference type="SUPFAM" id="SSF52540">
    <property type="entry name" value="P-loop containing nucleoside triphosphate hydrolases"/>
    <property type="match status" value="4"/>
</dbReference>
<dbReference type="Gene3D" id="3.30.2060.10">
    <property type="entry name" value="Penicillin-binding protein 1b domain"/>
    <property type="match status" value="1"/>
</dbReference>
<dbReference type="InterPro" id="IPR027417">
    <property type="entry name" value="P-loop_NTPase"/>
</dbReference>
<dbReference type="SMART" id="SM01058">
    <property type="entry name" value="CarD_TRCF"/>
    <property type="match status" value="1"/>
</dbReference>
<dbReference type="Gene3D" id="3.40.50.11140">
    <property type="match status" value="1"/>
</dbReference>
<dbReference type="GO" id="GO:0006355">
    <property type="term" value="P:regulation of DNA-templated transcription"/>
    <property type="evidence" value="ECO:0007669"/>
    <property type="project" value="UniProtKB-UniRule"/>
</dbReference>
<evidence type="ECO:0000256" key="9">
    <source>
        <dbReference type="ARBA" id="ARBA00023204"/>
    </source>
</evidence>
<dbReference type="SUPFAM" id="SSF143517">
    <property type="entry name" value="TRCF domain-like"/>
    <property type="match status" value="1"/>
</dbReference>
<evidence type="ECO:0000256" key="13">
    <source>
        <dbReference type="HAMAP-Rule" id="MF_00969"/>
    </source>
</evidence>
<comment type="similarity">
    <text evidence="10 13">In the N-terminal section; belongs to the UvrB family.</text>
</comment>
<dbReference type="InterPro" id="IPR036101">
    <property type="entry name" value="CarD-like/TRCF_RID_sf"/>
</dbReference>
<accession>F9QAL9</accession>
<evidence type="ECO:0000256" key="2">
    <source>
        <dbReference type="ARBA" id="ARBA00022490"/>
    </source>
</evidence>
<evidence type="ECO:0000313" key="16">
    <source>
        <dbReference type="EMBL" id="EGV05477.1"/>
    </source>
</evidence>
<dbReference type="InterPro" id="IPR047112">
    <property type="entry name" value="RecG/Mfd"/>
</dbReference>
<dbReference type="PANTHER" id="PTHR47964">
    <property type="entry name" value="ATP-DEPENDENT DNA HELICASE HOMOLOG RECG, CHLOROPLASTIC"/>
    <property type="match status" value="1"/>
</dbReference>
<dbReference type="CDD" id="cd18810">
    <property type="entry name" value="SF2_C_TRCF"/>
    <property type="match status" value="1"/>
</dbReference>
<dbReference type="RefSeq" id="WP_007242916.1">
    <property type="nucleotide sequence ID" value="NZ_AFUV01000015.1"/>
</dbReference>
<evidence type="ECO:0000256" key="10">
    <source>
        <dbReference type="ARBA" id="ARBA00061104"/>
    </source>
</evidence>
<sequence>MWYEALFFDFEIPNTAADHKTLGNIIGSADALVISETASRHQGLTVVVTPNSQSAQRLTRVLKALSSLTVQFFPDWETLPYDNFSPHQDIISNRLSALFYLQNSRQGILILPISTLMQRLCPPQFLQHNVLLIKKGDRLVIDKMRLQLEAAGYRAVEQVLEHGEYAVRGAILDLFPMGSSTPYRLDFFDDEIDSIRTFDVDTQRTSAEIPSIQLLPAHEFPIDEKGIEFFRSQFRETFGEIRRDAEHIYQQISKGTLVAGIEYWQPLFFAEMATLFDYLPEQTLFIDMLANIEQAERFYQDAANRYQQRKADPMRPLLPPERLWLRIDELNRQLKQYPKITLSPEKVRRSAAKQNLPLASLPPLTLQSNQKEPLAQLRHFVESFRGNLLFCAETEGRRETLLDLLTPLKLKPKSVLHPTAALAEKYALWISAMEQGFIIEPTDNQPTALALLTENEILGERVQQRARDKRKSVNPDTLVRNLAELKIGQPVVHLDHGVGRYGGLVTLDAGGIAAEYLLLNYANESKLYVPVGSLHLISRYVGGSDESAPLHKLGNEAWVKTRQKAAEKIRDVAAELLDVYAQREAKKGFAFNYPRDEYQQFAATFPFEETYDQQMAINAVISDMCQPKAMDRLVCGDVGFGKTEVAMRAAFLAVMNSKQVAVLVPTTLLAQQHYDNFKDRFANLPVNVEVLSRFKSAKEQKQVLENVANGKVDILIGTHKLLQPDVHFHDLGLLIIDEEHRFGVGQKEKIKQLRANIDILTLTATPIPRTLNMAMNGIRDLSIISTPPARRLSIKTFVRQKDDLLVREAILREILRGGQVYYLHNDVASIDNAAENLATLVPEARIIIGHGQMRERELERVMSDFYHQRYNVLVCSTIIETGIDVPTANTMIIERADNFGLAQLHQLRGRVGRSHHQAYAYLLTPNPKLMTKDAKRRLEALESLDNLGAGFILATHDLEIRGAGELLGNEQSGQIESIGFSLYMELLDAAVKALKEGREPSLEELTQQQAEIELRLPALLPEAYLGDVNMRLSFYKRIAAAENKDELNELKVELIDRFGALPEAAQNLFAIAAMRLAVTPLKVVKIDAGAQGGFIEFAANAQVDAEKLIQLIQQNPIVYRFDGPLKFKFVKPLLENKERLAFVEELVERLS</sequence>
<dbReference type="STRING" id="1035188.HMPREF9952_0520"/>
<dbReference type="Pfam" id="PF03461">
    <property type="entry name" value="TRCF"/>
    <property type="match status" value="1"/>
</dbReference>
<dbReference type="Pfam" id="PF21132">
    <property type="entry name" value="MFD_D3"/>
    <property type="match status" value="1"/>
</dbReference>
<comment type="subcellular location">
    <subcellularLocation>
        <location evidence="1 13">Cytoplasm</location>
    </subcellularLocation>
</comment>
<dbReference type="GO" id="GO:0016787">
    <property type="term" value="F:hydrolase activity"/>
    <property type="evidence" value="ECO:0007669"/>
    <property type="project" value="UniProtKB-KW"/>
</dbReference>
<dbReference type="Pfam" id="PF00271">
    <property type="entry name" value="Helicase_C"/>
    <property type="match status" value="1"/>
</dbReference>
<dbReference type="EMBL" id="AFUV01000015">
    <property type="protein sequence ID" value="EGV05477.1"/>
    <property type="molecule type" value="Genomic_DNA"/>
</dbReference>
<dbReference type="InterPro" id="IPR037235">
    <property type="entry name" value="TRCF-like_C_D7"/>
</dbReference>
<evidence type="ECO:0000256" key="1">
    <source>
        <dbReference type="ARBA" id="ARBA00004496"/>
    </source>
</evidence>
<feature type="domain" description="Helicase C-terminal" evidence="15">
    <location>
        <begin position="797"/>
        <end position="959"/>
    </location>
</feature>
<keyword evidence="3 13" id="KW-0547">Nucleotide-binding</keyword>
<reference evidence="16 17" key="1">
    <citation type="submission" date="2011-07" db="EMBL/GenBank/DDBJ databases">
        <authorList>
            <person name="Harkins D.M."/>
            <person name="Madupu R."/>
            <person name="Durkin A.S."/>
            <person name="Torralba M."/>
            <person name="Methe B."/>
            <person name="Sutton G.G."/>
            <person name="Nelson K.E."/>
        </authorList>
    </citation>
    <scope>NUCLEOTIDE SEQUENCE [LARGE SCALE GENOMIC DNA]</scope>
    <source>
        <strain evidence="16 17">HK 85</strain>
    </source>
</reference>
<keyword evidence="2 13" id="KW-0963">Cytoplasm</keyword>
<dbReference type="PANTHER" id="PTHR47964:SF1">
    <property type="entry name" value="ATP-DEPENDENT DNA HELICASE HOMOLOG RECG, CHLOROPLASTIC"/>
    <property type="match status" value="1"/>
</dbReference>
<dbReference type="InterPro" id="IPR011545">
    <property type="entry name" value="DEAD/DEAH_box_helicase_dom"/>
</dbReference>
<evidence type="ECO:0000256" key="5">
    <source>
        <dbReference type="ARBA" id="ARBA00022801"/>
    </source>
</evidence>
<dbReference type="NCBIfam" id="NF007966">
    <property type="entry name" value="PRK10689.1"/>
    <property type="match status" value="1"/>
</dbReference>
<dbReference type="SMART" id="SM00982">
    <property type="entry name" value="TRCF"/>
    <property type="match status" value="1"/>
</dbReference>
<dbReference type="HAMAP" id="MF_00969">
    <property type="entry name" value="TRCF"/>
    <property type="match status" value="1"/>
</dbReference>
<dbReference type="SMART" id="SM00487">
    <property type="entry name" value="DEXDc"/>
    <property type="match status" value="1"/>
</dbReference>
<dbReference type="CDD" id="cd17991">
    <property type="entry name" value="DEXHc_TRCF"/>
    <property type="match status" value="1"/>
</dbReference>
<dbReference type="GO" id="GO:0003678">
    <property type="term" value="F:DNA helicase activity"/>
    <property type="evidence" value="ECO:0007669"/>
    <property type="project" value="TreeGrafter"/>
</dbReference>
<proteinExistence type="inferred from homology"/>